<comment type="caution">
    <text evidence="2">The sequence shown here is derived from an EMBL/GenBank/DDBJ whole genome shotgun (WGS) entry which is preliminary data.</text>
</comment>
<proteinExistence type="predicted"/>
<dbReference type="OrthoDB" id="6194521at2"/>
<dbReference type="InterPro" id="IPR002589">
    <property type="entry name" value="Macro_dom"/>
</dbReference>
<evidence type="ECO:0000259" key="1">
    <source>
        <dbReference type="PROSITE" id="PS51154"/>
    </source>
</evidence>
<protein>
    <submittedName>
        <fullName evidence="2">Macro domain-containing protein</fullName>
    </submittedName>
</protein>
<dbReference type="Proteomes" id="UP000051863">
    <property type="component" value="Unassembled WGS sequence"/>
</dbReference>
<dbReference type="SMART" id="SM00506">
    <property type="entry name" value="A1pp"/>
    <property type="match status" value="1"/>
</dbReference>
<keyword evidence="3" id="KW-1185">Reference proteome</keyword>
<name>A0A0R0CG27_9GAMM</name>
<dbReference type="NCBIfam" id="NF001664">
    <property type="entry name" value="PRK00431.1-6"/>
    <property type="match status" value="1"/>
</dbReference>
<sequence>MNIEVWQGDITELAVDVIVNAANETLLGGGGVDGAIHRAAGPGLLRECEQLPELRPGVRCPTGEVRATGGHDLPARHVFHTVGPVWRDGRHDEAALLANCYWQSLRLAEQMGLESIAFPAISCGVYGYPLHQAAVIAATETMTWQKSHARPSRIVLVAYNAAAFKIYQQALANAGPAPEQATPVLASFGGGFAAAH</sequence>
<dbReference type="GO" id="GO:0061463">
    <property type="term" value="F:O-acetyl-ADP-ribose deacetylase activity"/>
    <property type="evidence" value="ECO:0007669"/>
    <property type="project" value="TreeGrafter"/>
</dbReference>
<dbReference type="InterPro" id="IPR043472">
    <property type="entry name" value="Macro_dom-like"/>
</dbReference>
<reference evidence="2 3" key="1">
    <citation type="submission" date="2015-05" db="EMBL/GenBank/DDBJ databases">
        <title>Genome sequencing and analysis of members of genus Stenotrophomonas.</title>
        <authorList>
            <person name="Patil P.P."/>
            <person name="Midha S."/>
            <person name="Patil P.B."/>
        </authorList>
    </citation>
    <scope>NUCLEOTIDE SEQUENCE [LARGE SCALE GENOMIC DNA]</scope>
    <source>
        <strain evidence="2 3">DSM 18941</strain>
    </source>
</reference>
<dbReference type="Pfam" id="PF01661">
    <property type="entry name" value="Macro"/>
    <property type="match status" value="1"/>
</dbReference>
<dbReference type="CDD" id="cd02908">
    <property type="entry name" value="Macro_OAADPr_deacetylase"/>
    <property type="match status" value="1"/>
</dbReference>
<dbReference type="PANTHER" id="PTHR11106:SF27">
    <property type="entry name" value="MACRO DOMAIN-CONTAINING PROTEIN"/>
    <property type="match status" value="1"/>
</dbReference>
<dbReference type="AlphaFoldDB" id="A0A0R0CG27"/>
<gene>
    <name evidence="2" type="ORF">ABB27_15690</name>
</gene>
<dbReference type="PATRIC" id="fig|405446.3.peg.2894"/>
<dbReference type="RefSeq" id="WP_057629718.1">
    <property type="nucleotide sequence ID" value="NZ_LDJJ01000056.1"/>
</dbReference>
<dbReference type="PROSITE" id="PS51154">
    <property type="entry name" value="MACRO"/>
    <property type="match status" value="1"/>
</dbReference>
<dbReference type="Gene3D" id="3.40.220.10">
    <property type="entry name" value="Leucine Aminopeptidase, subunit E, domain 1"/>
    <property type="match status" value="1"/>
</dbReference>
<evidence type="ECO:0000313" key="2">
    <source>
        <dbReference type="EMBL" id="KRG65258.1"/>
    </source>
</evidence>
<accession>A0A0R0CG27</accession>
<dbReference type="PANTHER" id="PTHR11106">
    <property type="entry name" value="GANGLIOSIDE INDUCED DIFFERENTIATION ASSOCIATED PROTEIN 2-RELATED"/>
    <property type="match status" value="1"/>
</dbReference>
<dbReference type="EMBL" id="LDJJ01000056">
    <property type="protein sequence ID" value="KRG65258.1"/>
    <property type="molecule type" value="Genomic_DNA"/>
</dbReference>
<dbReference type="NCBIfam" id="NF001661">
    <property type="entry name" value="PRK00431.1-2"/>
    <property type="match status" value="1"/>
</dbReference>
<dbReference type="SUPFAM" id="SSF52949">
    <property type="entry name" value="Macro domain-like"/>
    <property type="match status" value="1"/>
</dbReference>
<evidence type="ECO:0000313" key="3">
    <source>
        <dbReference type="Proteomes" id="UP000051863"/>
    </source>
</evidence>
<feature type="domain" description="Macro" evidence="1">
    <location>
        <begin position="1"/>
        <end position="175"/>
    </location>
</feature>
<organism evidence="2 3">
    <name type="scientific">Stenotrophomonas terrae</name>
    <dbReference type="NCBI Taxonomy" id="405446"/>
    <lineage>
        <taxon>Bacteria</taxon>
        <taxon>Pseudomonadati</taxon>
        <taxon>Pseudomonadota</taxon>
        <taxon>Gammaproteobacteria</taxon>
        <taxon>Lysobacterales</taxon>
        <taxon>Lysobacteraceae</taxon>
        <taxon>Stenotrophomonas</taxon>
    </lineage>
</organism>